<feature type="domain" description="PTS EIIB type-1" evidence="14">
    <location>
        <begin position="4"/>
        <end position="87"/>
    </location>
</feature>
<feature type="transmembrane region" description="Helical" evidence="12">
    <location>
        <begin position="183"/>
        <end position="203"/>
    </location>
</feature>
<evidence type="ECO:0000259" key="15">
    <source>
        <dbReference type="PROSITE" id="PS51103"/>
    </source>
</evidence>
<dbReference type="FunFam" id="3.30.1360.60:FF:000001">
    <property type="entry name" value="PTS system glucose-specific IIBC component PtsG"/>
    <property type="match status" value="1"/>
</dbReference>
<dbReference type="GO" id="GO:0005886">
    <property type="term" value="C:plasma membrane"/>
    <property type="evidence" value="ECO:0007669"/>
    <property type="project" value="UniProtKB-SubCell"/>
</dbReference>
<dbReference type="EC" id="2.7.1.69" evidence="16"/>
<feature type="transmembrane region" description="Helical" evidence="12">
    <location>
        <begin position="286"/>
        <end position="310"/>
    </location>
</feature>
<dbReference type="Pfam" id="PF00358">
    <property type="entry name" value="PTS_EIIA_1"/>
    <property type="match status" value="1"/>
</dbReference>
<dbReference type="HOGENOM" id="CLU_012312_2_1_9"/>
<evidence type="ECO:0000259" key="14">
    <source>
        <dbReference type="PROSITE" id="PS51098"/>
    </source>
</evidence>
<dbReference type="RefSeq" id="WP_008752652.1">
    <property type="nucleotide sequence ID" value="NZ_GL622296.1"/>
</dbReference>
<dbReference type="InterPro" id="IPR036878">
    <property type="entry name" value="Glu_permease_IIB"/>
</dbReference>
<evidence type="ECO:0000259" key="13">
    <source>
        <dbReference type="PROSITE" id="PS51093"/>
    </source>
</evidence>
<proteinExistence type="predicted"/>
<dbReference type="PROSITE" id="PS51103">
    <property type="entry name" value="PTS_EIIC_TYPE_1"/>
    <property type="match status" value="1"/>
</dbReference>
<dbReference type="PROSITE" id="PS51098">
    <property type="entry name" value="PTS_EIIB_TYPE_1"/>
    <property type="match status" value="1"/>
</dbReference>
<dbReference type="eggNOG" id="COG1263">
    <property type="taxonomic scope" value="Bacteria"/>
</dbReference>
<evidence type="ECO:0000313" key="16">
    <source>
        <dbReference type="EMBL" id="EFU75207.1"/>
    </source>
</evidence>
<dbReference type="eggNOG" id="COG2190">
    <property type="taxonomic scope" value="Bacteria"/>
</dbReference>
<dbReference type="SUPFAM" id="SSF51261">
    <property type="entry name" value="Duplicated hybrid motif"/>
    <property type="match status" value="1"/>
</dbReference>
<keyword evidence="2" id="KW-0813">Transport</keyword>
<evidence type="ECO:0000256" key="12">
    <source>
        <dbReference type="SAM" id="Phobius"/>
    </source>
</evidence>
<dbReference type="GO" id="GO:0008982">
    <property type="term" value="F:protein-N(PI)-phosphohistidine-sugar phosphotransferase activity"/>
    <property type="evidence" value="ECO:0007669"/>
    <property type="project" value="InterPro"/>
</dbReference>
<dbReference type="eggNOG" id="COG1264">
    <property type="taxonomic scope" value="Bacteria"/>
</dbReference>
<dbReference type="InterPro" id="IPR013013">
    <property type="entry name" value="PTS_EIIC_1"/>
</dbReference>
<dbReference type="CDD" id="cd00212">
    <property type="entry name" value="PTS_IIB_glc"/>
    <property type="match status" value="1"/>
</dbReference>
<keyword evidence="4" id="KW-0762">Sugar transport</keyword>
<keyword evidence="8" id="KW-0418">Kinase</keyword>
<dbReference type="InterPro" id="IPR001996">
    <property type="entry name" value="PTS_IIB_1"/>
</dbReference>
<evidence type="ECO:0000256" key="3">
    <source>
        <dbReference type="ARBA" id="ARBA00022475"/>
    </source>
</evidence>
<dbReference type="NCBIfam" id="TIGR00826">
    <property type="entry name" value="EIIB_glc"/>
    <property type="match status" value="1"/>
</dbReference>
<keyword evidence="9 12" id="KW-1133">Transmembrane helix</keyword>
<keyword evidence="7 12" id="KW-0812">Transmembrane</keyword>
<keyword evidence="3" id="KW-1003">Cell membrane</keyword>
<dbReference type="GO" id="GO:0016301">
    <property type="term" value="F:kinase activity"/>
    <property type="evidence" value="ECO:0007669"/>
    <property type="project" value="UniProtKB-KW"/>
</dbReference>
<evidence type="ECO:0000256" key="10">
    <source>
        <dbReference type="ARBA" id="ARBA00023136"/>
    </source>
</evidence>
<dbReference type="InterPro" id="IPR011055">
    <property type="entry name" value="Dup_hybrid_motif"/>
</dbReference>
<dbReference type="Gene3D" id="2.70.70.10">
    <property type="entry name" value="Glucose Permease (Domain IIA)"/>
    <property type="match status" value="1"/>
</dbReference>
<name>E6LSF8_9FIRM</name>
<reference evidence="16 17" key="1">
    <citation type="submission" date="2010-12" db="EMBL/GenBank/DDBJ databases">
        <authorList>
            <person name="Muzny D."/>
            <person name="Qin X."/>
            <person name="Deng J."/>
            <person name="Jiang H."/>
            <person name="Liu Y."/>
            <person name="Qu J."/>
            <person name="Song X.-Z."/>
            <person name="Zhang L."/>
            <person name="Thornton R."/>
            <person name="Coyle M."/>
            <person name="Francisco L."/>
            <person name="Jackson L."/>
            <person name="Javaid M."/>
            <person name="Korchina V."/>
            <person name="Kovar C."/>
            <person name="Mata R."/>
            <person name="Mathew T."/>
            <person name="Ngo R."/>
            <person name="Nguyen L."/>
            <person name="Nguyen N."/>
            <person name="Okwuonu G."/>
            <person name="Ongeri F."/>
            <person name="Pham C."/>
            <person name="Simmons D."/>
            <person name="Wilczek-Boney K."/>
            <person name="Hale W."/>
            <person name="Jakkamsetti A."/>
            <person name="Pham P."/>
            <person name="Ruth R."/>
            <person name="San Lucas F."/>
            <person name="Warren J."/>
            <person name="Zhang J."/>
            <person name="Zhao Z."/>
            <person name="Zhou C."/>
            <person name="Zhu D."/>
            <person name="Lee S."/>
            <person name="Bess C."/>
            <person name="Blankenburg K."/>
            <person name="Forbes L."/>
            <person name="Fu Q."/>
            <person name="Gubbala S."/>
            <person name="Hirani K."/>
            <person name="Jayaseelan J.C."/>
            <person name="Lara F."/>
            <person name="Munidasa M."/>
            <person name="Palculict T."/>
            <person name="Patil S."/>
            <person name="Pu L.-L."/>
            <person name="Saada N."/>
            <person name="Tang L."/>
            <person name="Weissenberger G."/>
            <person name="Zhu Y."/>
            <person name="Hemphill L."/>
            <person name="Shang Y."/>
            <person name="Youmans B."/>
            <person name="Ayvaz T."/>
            <person name="Ross M."/>
            <person name="Santibanez J."/>
            <person name="Aqrawi P."/>
            <person name="Gross S."/>
            <person name="Joshi V."/>
            <person name="Fowler G."/>
            <person name="Nazareth L."/>
            <person name="Reid J."/>
            <person name="Worley K."/>
            <person name="Petrosino J."/>
            <person name="Highlander S."/>
            <person name="Gibbs R."/>
        </authorList>
    </citation>
    <scope>NUCLEOTIDE SEQUENCE [LARGE SCALE GENOMIC DNA]</scope>
    <source>
        <strain evidence="16 17">DSM 3986</strain>
    </source>
</reference>
<accession>E6LSF8</accession>
<dbReference type="PROSITE" id="PS00371">
    <property type="entry name" value="PTS_EIIA_TYPE_1_HIS"/>
    <property type="match status" value="1"/>
</dbReference>
<dbReference type="SUPFAM" id="SSF55604">
    <property type="entry name" value="Glucose permease domain IIB"/>
    <property type="match status" value="1"/>
</dbReference>
<evidence type="ECO:0000256" key="2">
    <source>
        <dbReference type="ARBA" id="ARBA00022448"/>
    </source>
</evidence>
<dbReference type="InterPro" id="IPR050558">
    <property type="entry name" value="PTS_Sugar-Specific_Components"/>
</dbReference>
<protein>
    <submittedName>
        <fullName evidence="16">PTS system, glucose-like IIB component</fullName>
        <ecNumber evidence="16">2.7.1.69</ecNumber>
    </submittedName>
</protein>
<evidence type="ECO:0000256" key="1">
    <source>
        <dbReference type="ARBA" id="ARBA00004651"/>
    </source>
</evidence>
<feature type="transmembrane region" description="Helical" evidence="12">
    <location>
        <begin position="435"/>
        <end position="455"/>
    </location>
</feature>
<comment type="subcellular location">
    <subcellularLocation>
        <location evidence="1">Cell membrane</location>
        <topology evidence="1">Multi-pass membrane protein</topology>
    </subcellularLocation>
</comment>
<evidence type="ECO:0000256" key="9">
    <source>
        <dbReference type="ARBA" id="ARBA00022989"/>
    </source>
</evidence>
<keyword evidence="10 12" id="KW-0472">Membrane</keyword>
<dbReference type="PANTHER" id="PTHR30175">
    <property type="entry name" value="PHOSPHOTRANSFERASE SYSTEM TRANSPORT PROTEIN"/>
    <property type="match status" value="1"/>
</dbReference>
<dbReference type="InterPro" id="IPR003352">
    <property type="entry name" value="PTS_EIIC"/>
</dbReference>
<dbReference type="GO" id="GO:0015771">
    <property type="term" value="P:trehalose transport"/>
    <property type="evidence" value="ECO:0007669"/>
    <property type="project" value="TreeGrafter"/>
</dbReference>
<evidence type="ECO:0000256" key="5">
    <source>
        <dbReference type="ARBA" id="ARBA00022679"/>
    </source>
</evidence>
<dbReference type="PROSITE" id="PS51093">
    <property type="entry name" value="PTS_EIIA_TYPE_1"/>
    <property type="match status" value="1"/>
</dbReference>
<evidence type="ECO:0000313" key="17">
    <source>
        <dbReference type="Proteomes" id="UP000003434"/>
    </source>
</evidence>
<dbReference type="Pfam" id="PF02378">
    <property type="entry name" value="PTS_EIIC"/>
    <property type="match status" value="1"/>
</dbReference>
<feature type="transmembrane region" description="Helical" evidence="12">
    <location>
        <begin position="223"/>
        <end position="242"/>
    </location>
</feature>
<feature type="domain" description="PTS EIIA type-1" evidence="13">
    <location>
        <begin position="521"/>
        <end position="623"/>
    </location>
</feature>
<dbReference type="InterPro" id="IPR018113">
    <property type="entry name" value="PTrfase_EIIB_Cys"/>
</dbReference>
<dbReference type="Pfam" id="PF00367">
    <property type="entry name" value="PTS_EIIB"/>
    <property type="match status" value="1"/>
</dbReference>
<dbReference type="PROSITE" id="PS01035">
    <property type="entry name" value="PTS_EIIB_TYPE_1_CYS"/>
    <property type="match status" value="1"/>
</dbReference>
<evidence type="ECO:0000256" key="7">
    <source>
        <dbReference type="ARBA" id="ARBA00022692"/>
    </source>
</evidence>
<dbReference type="NCBIfam" id="TIGR00830">
    <property type="entry name" value="PTBA"/>
    <property type="match status" value="1"/>
</dbReference>
<evidence type="ECO:0000256" key="8">
    <source>
        <dbReference type="ARBA" id="ARBA00022777"/>
    </source>
</evidence>
<organism evidence="16 17">
    <name type="scientific">Lachnoanaerobaculum saburreum DSM 3986</name>
    <dbReference type="NCBI Taxonomy" id="887325"/>
    <lineage>
        <taxon>Bacteria</taxon>
        <taxon>Bacillati</taxon>
        <taxon>Bacillota</taxon>
        <taxon>Clostridia</taxon>
        <taxon>Lachnospirales</taxon>
        <taxon>Lachnospiraceae</taxon>
        <taxon>Lachnoanaerobaculum</taxon>
    </lineage>
</organism>
<dbReference type="InterPro" id="IPR001127">
    <property type="entry name" value="PTS_EIIA_1_perm"/>
</dbReference>
<dbReference type="GO" id="GO:0009401">
    <property type="term" value="P:phosphoenolpyruvate-dependent sugar phosphotransferase system"/>
    <property type="evidence" value="ECO:0007669"/>
    <property type="project" value="UniProtKB-KW"/>
</dbReference>
<evidence type="ECO:0000256" key="4">
    <source>
        <dbReference type="ARBA" id="ARBA00022597"/>
    </source>
</evidence>
<feature type="transmembrane region" description="Helical" evidence="12">
    <location>
        <begin position="112"/>
        <end position="130"/>
    </location>
</feature>
<keyword evidence="5 16" id="KW-0808">Transferase</keyword>
<feature type="transmembrane region" description="Helical" evidence="12">
    <location>
        <begin position="254"/>
        <end position="280"/>
    </location>
</feature>
<dbReference type="AlphaFoldDB" id="E6LSF8"/>
<dbReference type="Proteomes" id="UP000003434">
    <property type="component" value="Unassembled WGS sequence"/>
</dbReference>
<dbReference type="PANTHER" id="PTHR30175:SF7">
    <property type="entry name" value="NEGATIVE REGULATOR OF SACY ACTIVITY"/>
    <property type="match status" value="1"/>
</dbReference>
<dbReference type="EMBL" id="AEPW01000114">
    <property type="protein sequence ID" value="EFU75207.1"/>
    <property type="molecule type" value="Genomic_DNA"/>
</dbReference>
<dbReference type="GO" id="GO:0090589">
    <property type="term" value="F:protein-phosphocysteine-trehalose phosphotransferase system transporter activity"/>
    <property type="evidence" value="ECO:0007669"/>
    <property type="project" value="TreeGrafter"/>
</dbReference>
<feature type="active site" description="Phosphocysteine intermediate; for EIIB activity" evidence="11">
    <location>
        <position position="26"/>
    </location>
</feature>
<comment type="caution">
    <text evidence="16">The sequence shown here is derived from an EMBL/GenBank/DDBJ whole genome shotgun (WGS) entry which is preliminary data.</text>
</comment>
<dbReference type="Gene3D" id="3.30.1360.60">
    <property type="entry name" value="Glucose permease domain IIB"/>
    <property type="match status" value="1"/>
</dbReference>
<evidence type="ECO:0000256" key="11">
    <source>
        <dbReference type="PROSITE-ProRule" id="PRU00421"/>
    </source>
</evidence>
<sequence length="649" mass="68835">MDYRKSATEVLAAIGGSKNIASAAHCATRLRLVIVDNGKVDKKTIENIEGVKGVFEASGQLQIIYGTGTVDKVYDEFINVAGISGATKEEAKAAAAANTNIFQRFIKTLGDIFVPIIPAIVASGFLMGIMNALDFMVKNGFLNIDTTSSIYVFANLFSNIAYVFLPILIGFSAAGVFGGNQYLGAVIGMIMIHPNLVNAWNIATATDIPMQNVFFGLWKIKMVGYQGHVIPIMISVWVMSHIEKRLHKVIPAMFDLFATPLISVFVTGYLALAAIGPVFVIVENAFLNAVQMLIAIPFGIGSFIMGALYAPTVVMGIHHMYTIIDLGQIAKYGVTYWLPLASAVNVAQGGACLAVAVKTKDPKIKSLCFPSSLSAFMGITEPAIFGVNLRFFKPFIAGCLGGAVGAMFASIIRLGATGTGVTGIFGILLTLSNPIGYILTFIIAMAVAFAASWVLTPSSLIDANLNTEPVEENKDAQALGSVDEAKADKDLRVEVKPVKEAPVDVASPLGGKIVSMEETKDETFIAGILGKGVCIIPDGDTVYAPDDGTVIALMGHAVGMKLNNGVELIVHIGVNTVELGGKHFEALVANGDKFKKGQALMKFDSKAISEAGYLMTTPVLVTNSFEYSDITCVPFGDVVVGDKILTAIK</sequence>
<feature type="domain" description="PTS EIIC type-1" evidence="15">
    <location>
        <begin position="120"/>
        <end position="473"/>
    </location>
</feature>
<evidence type="ECO:0000256" key="6">
    <source>
        <dbReference type="ARBA" id="ARBA00022683"/>
    </source>
</evidence>
<keyword evidence="6" id="KW-0598">Phosphotransferase system</keyword>
<gene>
    <name evidence="16" type="ORF">HMPREF0381_2893</name>
</gene>
<feature type="transmembrane region" description="Helical" evidence="12">
    <location>
        <begin position="150"/>
        <end position="171"/>
    </location>
</feature>